<gene>
    <name evidence="5" type="ORF">WS72_30360</name>
</gene>
<keyword evidence="6" id="KW-1185">Reference proteome</keyword>
<evidence type="ECO:0000313" key="5">
    <source>
        <dbReference type="EMBL" id="KWZ39071.1"/>
    </source>
</evidence>
<evidence type="ECO:0000256" key="2">
    <source>
        <dbReference type="ARBA" id="ARBA00022989"/>
    </source>
</evidence>
<sequence>MLEISRRQDVLFCLALTTFELLAHLASDMVMPTMLQVTHDLSAARHHAPVALHAFLFGDIAFQWPRGPLSDRIGCWPLLLTGTLVFAAACLAAVASRHIGGFNLLRFVKGTFSSWSATRRCKRPLPSATRYG</sequence>
<evidence type="ECO:0000313" key="6">
    <source>
        <dbReference type="Proteomes" id="UP000070255"/>
    </source>
</evidence>
<organism evidence="5 6">
    <name type="scientific">Burkholderia savannae</name>
    <dbReference type="NCBI Taxonomy" id="1637837"/>
    <lineage>
        <taxon>Bacteria</taxon>
        <taxon>Pseudomonadati</taxon>
        <taxon>Pseudomonadota</taxon>
        <taxon>Betaproteobacteria</taxon>
        <taxon>Burkholderiales</taxon>
        <taxon>Burkholderiaceae</taxon>
        <taxon>Burkholderia</taxon>
        <taxon>pseudomallei group</taxon>
    </lineage>
</organism>
<evidence type="ECO:0008006" key="7">
    <source>
        <dbReference type="Google" id="ProtNLM"/>
    </source>
</evidence>
<accession>A0ABR5T774</accession>
<keyword evidence="3 4" id="KW-0472">Membrane</keyword>
<dbReference type="InterPro" id="IPR036259">
    <property type="entry name" value="MFS_trans_sf"/>
</dbReference>
<dbReference type="EMBL" id="LNJQ01000004">
    <property type="protein sequence ID" value="KWZ39071.1"/>
    <property type="molecule type" value="Genomic_DNA"/>
</dbReference>
<dbReference type="Pfam" id="PF07690">
    <property type="entry name" value="MFS_1"/>
    <property type="match status" value="1"/>
</dbReference>
<evidence type="ECO:0000256" key="3">
    <source>
        <dbReference type="ARBA" id="ARBA00023136"/>
    </source>
</evidence>
<comment type="caution">
    <text evidence="5">The sequence shown here is derived from an EMBL/GenBank/DDBJ whole genome shotgun (WGS) entry which is preliminary data.</text>
</comment>
<dbReference type="SUPFAM" id="SSF103473">
    <property type="entry name" value="MFS general substrate transporter"/>
    <property type="match status" value="1"/>
</dbReference>
<dbReference type="InterPro" id="IPR011701">
    <property type="entry name" value="MFS"/>
</dbReference>
<reference evidence="5 6" key="1">
    <citation type="submission" date="2015-11" db="EMBL/GenBank/DDBJ databases">
        <authorList>
            <person name="Sahl J."/>
            <person name="Wagner D."/>
            <person name="Keim P."/>
        </authorList>
    </citation>
    <scope>NUCLEOTIDE SEQUENCE [LARGE SCALE GENOMIC DNA]</scope>
    <source>
        <strain evidence="5 6">BDU18</strain>
    </source>
</reference>
<evidence type="ECO:0000256" key="1">
    <source>
        <dbReference type="ARBA" id="ARBA00022692"/>
    </source>
</evidence>
<evidence type="ECO:0000256" key="4">
    <source>
        <dbReference type="SAM" id="Phobius"/>
    </source>
</evidence>
<dbReference type="Gene3D" id="1.20.1720.10">
    <property type="entry name" value="Multidrug resistance protein D"/>
    <property type="match status" value="1"/>
</dbReference>
<keyword evidence="2 4" id="KW-1133">Transmembrane helix</keyword>
<protein>
    <recommendedName>
        <fullName evidence="7">MFS transporter</fullName>
    </recommendedName>
</protein>
<dbReference type="Proteomes" id="UP000070255">
    <property type="component" value="Unassembled WGS sequence"/>
</dbReference>
<name>A0ABR5T774_9BURK</name>
<feature type="transmembrane region" description="Helical" evidence="4">
    <location>
        <begin position="76"/>
        <end position="95"/>
    </location>
</feature>
<proteinExistence type="predicted"/>
<keyword evidence="1 4" id="KW-0812">Transmembrane</keyword>